<dbReference type="PANTHER" id="PTHR30489:SF0">
    <property type="entry name" value="LIPOPROTEIN-RELEASING SYSTEM TRANSMEMBRANE PROTEIN LOLE"/>
    <property type="match status" value="1"/>
</dbReference>
<accession>X1GJN1</accession>
<keyword evidence="3 6" id="KW-0812">Transmembrane</keyword>
<feature type="transmembrane region" description="Helical" evidence="6">
    <location>
        <begin position="206"/>
        <end position="232"/>
    </location>
</feature>
<dbReference type="PANTHER" id="PTHR30489">
    <property type="entry name" value="LIPOPROTEIN-RELEASING SYSTEM TRANSMEMBRANE PROTEIN LOLE"/>
    <property type="match status" value="1"/>
</dbReference>
<feature type="transmembrane region" description="Helical" evidence="6">
    <location>
        <begin position="418"/>
        <end position="436"/>
    </location>
</feature>
<feature type="transmembrane region" description="Helical" evidence="6">
    <location>
        <begin position="306"/>
        <end position="329"/>
    </location>
</feature>
<comment type="subcellular location">
    <subcellularLocation>
        <location evidence="1">Cell membrane</location>
        <topology evidence="1">Multi-pass membrane protein</topology>
    </subcellularLocation>
</comment>
<evidence type="ECO:0000256" key="2">
    <source>
        <dbReference type="ARBA" id="ARBA00022475"/>
    </source>
</evidence>
<evidence type="ECO:0000256" key="5">
    <source>
        <dbReference type="ARBA" id="ARBA00023136"/>
    </source>
</evidence>
<dbReference type="EMBL" id="BARU01006092">
    <property type="protein sequence ID" value="GAH45030.1"/>
    <property type="molecule type" value="Genomic_DNA"/>
</dbReference>
<evidence type="ECO:0000313" key="8">
    <source>
        <dbReference type="EMBL" id="GAH45030.1"/>
    </source>
</evidence>
<evidence type="ECO:0000256" key="3">
    <source>
        <dbReference type="ARBA" id="ARBA00022692"/>
    </source>
</evidence>
<comment type="caution">
    <text evidence="8">The sequence shown here is derived from an EMBL/GenBank/DDBJ whole genome shotgun (WGS) entry which is preliminary data.</text>
</comment>
<dbReference type="InterPro" id="IPR051447">
    <property type="entry name" value="Lipoprotein-release_system"/>
</dbReference>
<feature type="domain" description="ABC3 transporter permease C-terminal" evidence="7">
    <location>
        <begin position="211"/>
        <end position="331"/>
    </location>
</feature>
<evidence type="ECO:0000259" key="7">
    <source>
        <dbReference type="Pfam" id="PF02687"/>
    </source>
</evidence>
<feature type="non-terminal residue" evidence="8">
    <location>
        <position position="461"/>
    </location>
</feature>
<feature type="transmembrane region" description="Helical" evidence="6">
    <location>
        <begin position="253"/>
        <end position="286"/>
    </location>
</feature>
<organism evidence="8">
    <name type="scientific">marine sediment metagenome</name>
    <dbReference type="NCBI Taxonomy" id="412755"/>
    <lineage>
        <taxon>unclassified sequences</taxon>
        <taxon>metagenomes</taxon>
        <taxon>ecological metagenomes</taxon>
    </lineage>
</organism>
<keyword evidence="2" id="KW-1003">Cell membrane</keyword>
<name>X1GJN1_9ZZZZ</name>
<dbReference type="AlphaFoldDB" id="X1GJN1"/>
<evidence type="ECO:0000256" key="4">
    <source>
        <dbReference type="ARBA" id="ARBA00022989"/>
    </source>
</evidence>
<dbReference type="GO" id="GO:0044874">
    <property type="term" value="P:lipoprotein localization to outer membrane"/>
    <property type="evidence" value="ECO:0007669"/>
    <property type="project" value="TreeGrafter"/>
</dbReference>
<sequence length="461" mass="49837">STIEYEAINVRVTQDVAAYNLESGILEKGVSFTGVELNEDPVFGNFYDEDGIKINLIRLMSCFENESHVLVGYSLKDELNVTVGSDIKIRIGEFDPVGLTFNYITYDLKVAGFLGNEGKGKDYGGWAIWTSIDNIRSIVGYAPNACTEINIALSSNHKENPIDNEYAMQIEDELKILLDAENTGLLIIAFRALLLDTADEIISDVLIAFNLFGALIIFSGVLLLVNIQLIQVEDRIQQLGILRAIGSRRREIVRLFLVESVILGIFGSFLGVAGGYLMSVFLVNRIGKTFFDSSIGLQPIVTGGAVIYSIVLGLILSVGAGILPAIRAARVDVIEVIRGIKKTTRKRSGNITMGLGLAFVMSGIAIFAAQMVVFDSLFTPDGWDTAVEQWMFLGGAVGLFIGVSLLLGYILSKKVMGNGIGLAFIGTSVLMLIFSLPQLKDAAENSKILATLAVVLALGSI</sequence>
<keyword evidence="5 6" id="KW-0472">Membrane</keyword>
<dbReference type="InterPro" id="IPR003838">
    <property type="entry name" value="ABC3_permease_C"/>
</dbReference>
<feature type="non-terminal residue" evidence="8">
    <location>
        <position position="1"/>
    </location>
</feature>
<proteinExistence type="predicted"/>
<dbReference type="Pfam" id="PF02687">
    <property type="entry name" value="FtsX"/>
    <property type="match status" value="1"/>
</dbReference>
<feature type="transmembrane region" description="Helical" evidence="6">
    <location>
        <begin position="350"/>
        <end position="370"/>
    </location>
</feature>
<gene>
    <name evidence="8" type="ORF">S03H2_11968</name>
</gene>
<protein>
    <recommendedName>
        <fullName evidence="7">ABC3 transporter permease C-terminal domain-containing protein</fullName>
    </recommendedName>
</protein>
<evidence type="ECO:0000256" key="6">
    <source>
        <dbReference type="SAM" id="Phobius"/>
    </source>
</evidence>
<evidence type="ECO:0000256" key="1">
    <source>
        <dbReference type="ARBA" id="ARBA00004651"/>
    </source>
</evidence>
<keyword evidence="4 6" id="KW-1133">Transmembrane helix</keyword>
<feature type="transmembrane region" description="Helical" evidence="6">
    <location>
        <begin position="390"/>
        <end position="411"/>
    </location>
</feature>
<dbReference type="GO" id="GO:0098797">
    <property type="term" value="C:plasma membrane protein complex"/>
    <property type="evidence" value="ECO:0007669"/>
    <property type="project" value="TreeGrafter"/>
</dbReference>
<reference evidence="8" key="1">
    <citation type="journal article" date="2014" name="Front. Microbiol.">
        <title>High frequency of phylogenetically diverse reductive dehalogenase-homologous genes in deep subseafloor sedimentary metagenomes.</title>
        <authorList>
            <person name="Kawai M."/>
            <person name="Futagami T."/>
            <person name="Toyoda A."/>
            <person name="Takaki Y."/>
            <person name="Nishi S."/>
            <person name="Hori S."/>
            <person name="Arai W."/>
            <person name="Tsubouchi T."/>
            <person name="Morono Y."/>
            <person name="Uchiyama I."/>
            <person name="Ito T."/>
            <person name="Fujiyama A."/>
            <person name="Inagaki F."/>
            <person name="Takami H."/>
        </authorList>
    </citation>
    <scope>NUCLEOTIDE SEQUENCE</scope>
    <source>
        <strain evidence="8">Expedition CK06-06</strain>
    </source>
</reference>